<dbReference type="PANTHER" id="PTHR35561">
    <property type="entry name" value="RNA 2',3'-CYCLIC PHOSPHODIESTERASE"/>
    <property type="match status" value="1"/>
</dbReference>
<dbReference type="RefSeq" id="WP_183213692.1">
    <property type="nucleotide sequence ID" value="NZ_JACHOR010000004.1"/>
</dbReference>
<protein>
    <recommendedName>
        <fullName evidence="2">RNA 2',3'-cyclic phosphodiesterase</fullName>
        <shortName evidence="2">RNA 2',3'-CPDase</shortName>
        <ecNumber evidence="2">3.1.4.58</ecNumber>
    </recommendedName>
</protein>
<feature type="active site" description="Proton donor" evidence="2">
    <location>
        <position position="37"/>
    </location>
</feature>
<evidence type="ECO:0000256" key="2">
    <source>
        <dbReference type="HAMAP-Rule" id="MF_01940"/>
    </source>
</evidence>
<dbReference type="Proteomes" id="UP000545037">
    <property type="component" value="Unassembled WGS sequence"/>
</dbReference>
<feature type="domain" description="Phosphoesterase HXTX" evidence="3">
    <location>
        <begin position="9"/>
        <end position="86"/>
    </location>
</feature>
<feature type="short sequence motif" description="HXTX 1" evidence="2">
    <location>
        <begin position="37"/>
        <end position="40"/>
    </location>
</feature>
<dbReference type="SUPFAM" id="SSF55144">
    <property type="entry name" value="LigT-like"/>
    <property type="match status" value="1"/>
</dbReference>
<name>A0A7W9FEQ6_9CAUL</name>
<dbReference type="EC" id="3.1.4.58" evidence="2"/>
<gene>
    <name evidence="4" type="ORF">GGR13_002318</name>
</gene>
<dbReference type="InterPro" id="IPR009097">
    <property type="entry name" value="Cyclic_Pdiesterase"/>
</dbReference>
<feature type="short sequence motif" description="HXTX 2" evidence="2">
    <location>
        <begin position="121"/>
        <end position="124"/>
    </location>
</feature>
<dbReference type="PANTHER" id="PTHR35561:SF1">
    <property type="entry name" value="RNA 2',3'-CYCLIC PHOSPHODIESTERASE"/>
    <property type="match status" value="1"/>
</dbReference>
<feature type="domain" description="Phosphoesterase HXTX" evidence="3">
    <location>
        <begin position="92"/>
        <end position="167"/>
    </location>
</feature>
<evidence type="ECO:0000313" key="5">
    <source>
        <dbReference type="Proteomes" id="UP000545037"/>
    </source>
</evidence>
<evidence type="ECO:0000313" key="4">
    <source>
        <dbReference type="EMBL" id="MBB5746711.1"/>
    </source>
</evidence>
<dbReference type="Pfam" id="PF02834">
    <property type="entry name" value="LigT_PEase"/>
    <property type="match status" value="2"/>
</dbReference>
<comment type="catalytic activity">
    <reaction evidence="2">
        <text>a 3'-end 2',3'-cyclophospho-ribonucleotide-RNA + H2O = a 3'-end 2'-phospho-ribonucleotide-RNA + H(+)</text>
        <dbReference type="Rhea" id="RHEA:11828"/>
        <dbReference type="Rhea" id="RHEA-COMP:10464"/>
        <dbReference type="Rhea" id="RHEA-COMP:17353"/>
        <dbReference type="ChEBI" id="CHEBI:15377"/>
        <dbReference type="ChEBI" id="CHEBI:15378"/>
        <dbReference type="ChEBI" id="CHEBI:83064"/>
        <dbReference type="ChEBI" id="CHEBI:173113"/>
        <dbReference type="EC" id="3.1.4.58"/>
    </reaction>
</comment>
<keyword evidence="4" id="KW-0436">Ligase</keyword>
<accession>A0A7W9FEQ6</accession>
<comment type="similarity">
    <text evidence="2">Belongs to the 2H phosphoesterase superfamily. ThpR family.</text>
</comment>
<dbReference type="GO" id="GO:0004113">
    <property type="term" value="F:2',3'-cyclic-nucleotide 3'-phosphodiesterase activity"/>
    <property type="evidence" value="ECO:0007669"/>
    <property type="project" value="InterPro"/>
</dbReference>
<dbReference type="GO" id="GO:0008664">
    <property type="term" value="F:RNA 2',3'-cyclic 3'-phosphodiesterase activity"/>
    <property type="evidence" value="ECO:0007669"/>
    <property type="project" value="UniProtKB-EC"/>
</dbReference>
<keyword evidence="5" id="KW-1185">Reference proteome</keyword>
<dbReference type="NCBIfam" id="TIGR02258">
    <property type="entry name" value="2_5_ligase"/>
    <property type="match status" value="1"/>
</dbReference>
<feature type="active site" description="Proton acceptor" evidence="2">
    <location>
        <position position="121"/>
    </location>
</feature>
<organism evidence="4 5">
    <name type="scientific">Brevundimonas variabilis</name>
    <dbReference type="NCBI Taxonomy" id="74312"/>
    <lineage>
        <taxon>Bacteria</taxon>
        <taxon>Pseudomonadati</taxon>
        <taxon>Pseudomonadota</taxon>
        <taxon>Alphaproteobacteria</taxon>
        <taxon>Caulobacterales</taxon>
        <taxon>Caulobacteraceae</taxon>
        <taxon>Brevundimonas</taxon>
    </lineage>
</organism>
<dbReference type="AlphaFoldDB" id="A0A7W9FEQ6"/>
<comment type="caution">
    <text evidence="4">The sequence shown here is derived from an EMBL/GenBank/DDBJ whole genome shotgun (WGS) entry which is preliminary data.</text>
</comment>
<dbReference type="InterPro" id="IPR004175">
    <property type="entry name" value="RNA_CPDase"/>
</dbReference>
<dbReference type="HAMAP" id="MF_01940">
    <property type="entry name" value="RNA_CPDase"/>
    <property type="match status" value="1"/>
</dbReference>
<dbReference type="GO" id="GO:0016874">
    <property type="term" value="F:ligase activity"/>
    <property type="evidence" value="ECO:0007669"/>
    <property type="project" value="UniProtKB-KW"/>
</dbReference>
<sequence>MVRLFAALPIPWDVAETLKRRQTGLPGARWRPEEALHITLAFYGSVDERRAEDLAAELSRIPGGAFDLELRGVGAFGDAHRSHTIWAGLEASEPLNILAGRCRKAGERAGITMEPRLYRPHLTLAYLKTQTDPARVGAWITNHNLLHSPPMRMDRFGLYSSTLSDEGSHYELEREYPL</sequence>
<reference evidence="4 5" key="1">
    <citation type="submission" date="2020-08" db="EMBL/GenBank/DDBJ databases">
        <title>Genomic Encyclopedia of Type Strains, Phase IV (KMG-IV): sequencing the most valuable type-strain genomes for metagenomic binning, comparative biology and taxonomic classification.</title>
        <authorList>
            <person name="Goeker M."/>
        </authorList>
    </citation>
    <scope>NUCLEOTIDE SEQUENCE [LARGE SCALE GENOMIC DNA]</scope>
    <source>
        <strain evidence="4 5">DSM 4737</strain>
    </source>
</reference>
<evidence type="ECO:0000256" key="1">
    <source>
        <dbReference type="ARBA" id="ARBA00022801"/>
    </source>
</evidence>
<dbReference type="Gene3D" id="3.90.1140.10">
    <property type="entry name" value="Cyclic phosphodiesterase"/>
    <property type="match status" value="1"/>
</dbReference>
<keyword evidence="1 2" id="KW-0378">Hydrolase</keyword>
<evidence type="ECO:0000259" key="3">
    <source>
        <dbReference type="Pfam" id="PF02834"/>
    </source>
</evidence>
<dbReference type="EMBL" id="JACHOR010000004">
    <property type="protein sequence ID" value="MBB5746711.1"/>
    <property type="molecule type" value="Genomic_DNA"/>
</dbReference>
<dbReference type="InterPro" id="IPR014051">
    <property type="entry name" value="Phosphoesterase_HXTX"/>
</dbReference>
<comment type="function">
    <text evidence="2">Hydrolyzes RNA 2',3'-cyclic phosphodiester to an RNA 2'-phosphomonoester.</text>
</comment>
<proteinExistence type="inferred from homology"/>